<dbReference type="AlphaFoldDB" id="A0AA37LDN3"/>
<evidence type="ECO:0000313" key="3">
    <source>
        <dbReference type="Proteomes" id="UP001055115"/>
    </source>
</evidence>
<reference evidence="2 3" key="1">
    <citation type="submission" date="2022-03" db="EMBL/GenBank/DDBJ databases">
        <title>Genome data of Colletotrichum spp.</title>
        <authorList>
            <person name="Utami Y.D."/>
            <person name="Hiruma K."/>
        </authorList>
    </citation>
    <scope>NUCLEOTIDE SEQUENCE [LARGE SCALE GENOMIC DNA]</scope>
    <source>
        <strain evidence="2 3">MAFF 239500</strain>
    </source>
</reference>
<feature type="region of interest" description="Disordered" evidence="1">
    <location>
        <begin position="1"/>
        <end position="82"/>
    </location>
</feature>
<comment type="caution">
    <text evidence="2">The sequence shown here is derived from an EMBL/GenBank/DDBJ whole genome shotgun (WGS) entry which is preliminary data.</text>
</comment>
<keyword evidence="3" id="KW-1185">Reference proteome</keyword>
<name>A0AA37LDN3_9PEZI</name>
<sequence>MNVNFDSSGGDGLLDLSSFDQRDRLEPPEDQQAHSPSHSSSPLSQHSQHSPYQQPVNSLTDWALQQHQHQQQQTPHGLPDYSQFVSDAYMPVTYNPYAPGFQTNPIDFLPATTQALQAANFQLASAFNTMPPWMRLFRL</sequence>
<dbReference type="EMBL" id="BQXU01000016">
    <property type="protein sequence ID" value="GKT46411.1"/>
    <property type="molecule type" value="Genomic_DNA"/>
</dbReference>
<dbReference type="GeneID" id="73327394"/>
<evidence type="ECO:0000313" key="2">
    <source>
        <dbReference type="EMBL" id="GKT46411.1"/>
    </source>
</evidence>
<organism evidence="2 3">
    <name type="scientific">Colletotrichum spaethianum</name>
    <dbReference type="NCBI Taxonomy" id="700344"/>
    <lineage>
        <taxon>Eukaryota</taxon>
        <taxon>Fungi</taxon>
        <taxon>Dikarya</taxon>
        <taxon>Ascomycota</taxon>
        <taxon>Pezizomycotina</taxon>
        <taxon>Sordariomycetes</taxon>
        <taxon>Hypocreomycetidae</taxon>
        <taxon>Glomerellales</taxon>
        <taxon>Glomerellaceae</taxon>
        <taxon>Colletotrichum</taxon>
        <taxon>Colletotrichum spaethianum species complex</taxon>
    </lineage>
</organism>
<gene>
    <name evidence="2" type="ORF">ColSpa_06592</name>
</gene>
<dbReference type="Proteomes" id="UP001055115">
    <property type="component" value="Unassembled WGS sequence"/>
</dbReference>
<feature type="compositionally biased region" description="Low complexity" evidence="1">
    <location>
        <begin position="33"/>
        <end position="55"/>
    </location>
</feature>
<protein>
    <submittedName>
        <fullName evidence="2">Uncharacterized protein</fullName>
    </submittedName>
</protein>
<proteinExistence type="predicted"/>
<dbReference type="RefSeq" id="XP_049128761.1">
    <property type="nucleotide sequence ID" value="XM_049272804.1"/>
</dbReference>
<evidence type="ECO:0000256" key="1">
    <source>
        <dbReference type="SAM" id="MobiDB-lite"/>
    </source>
</evidence>
<accession>A0AA37LDN3</accession>